<dbReference type="PANTHER" id="PTHR21561:SF12">
    <property type="entry name" value="INO80 COMPLEX SUBUNIT B"/>
    <property type="match status" value="1"/>
</dbReference>
<feature type="region of interest" description="Disordered" evidence="1">
    <location>
        <begin position="370"/>
        <end position="648"/>
    </location>
</feature>
<dbReference type="InterPro" id="IPR029523">
    <property type="entry name" value="INO80B/Ies2"/>
</dbReference>
<sequence>MDAWRTEGRGGKRQRFGGVHMPRHRSRPNLGNGRASRDLATCWLADGDEDPIVTGAVVNINLEVRATRREPPQKCHRAHREASDIAAVPLSAPNVCPDPHESPTSASAFPSILSHWPVTLSTVGQHPHRTDTHGSTAPPAAQSRANASRERGRRTQLPLADRPSAAPKARHRRAGWQSQLLEGARANAAQTRGGSLTAPFNLVEQHPAAAAASRRRKPGHGDPRYAVEKLVAGPLTGKPPLPAPRSRQHCFTLRALVVIGCPQPRMAVAGVIVSVAQSGRSCLSGTTTTTTTETPSLACPHLTSPPAPHLPLISLHPSLSGLGPQARNRSTSSPAPWPLSMASRPRRSAATRANESISVHARWADASDKIDRGTMSSRRSGRTSGASALRDAPSSPDDSNISVNVKTSASRSRQAARGASSRRAEKFEGGEIVTGTRNRGGRKNYVIDSSPDDDEEEEEEAEIDDAEEDDDDVDEDAEGEEMEVDAEGEDVDAEGEEDAEGEDADGDIDMGVRTAPTIRVSHSSSTRPAARAAASKIVADEEDEEDEEDDDDEELSDPGESDGGDQTLGFADETMADDDEDAEGEEIEVAGEEDEEDEVEEEELGEGGAPAAELDSDEDGSRAATPDLGKMTKRQRARFEEEPQEYMKLSDEVQAKKVFTAEELSMRRQEMARRRRNLSEKRTEEVKMETINKLLKKQAPKINRKAAAARGATPEDDQPKADPLFIRWVSSKSGVSVSVPEDIVTGPAGRVFAKAGGGLASGKMVEEHEEGGRAQRPSDNYQIPLAASANDIFQSLMAVDGLVDLTVPGLSNLYPVALYAARSTDTTWLDGRQCPYETYPRCLDVQRKPVSPVGFGDAKRMISEAACLTPHDMRMDEWLAVKANGSENHRERGIAAPAGRHQMDMRATSPRRDKEALSPGRWVGLYGTGRPSYAADSHSPVRVVWAPRCLASGTATGSGVAMRTQCAFPARLGEWRELSRGTSLVVARGESSGSMCVSLQRSSTPPARAGRDSHPLMEEEEEEGVHSGGSSWGPLLGARMPGSLSHTTIWRPVAGRTDTSQCSYASVCSSKGQAGNGLRRFQHSGAHPTRPPTFRLGRPTRQGHGLLRAAPPASQDQAAAAQNLQS</sequence>
<reference evidence="3 4" key="1">
    <citation type="journal article" date="2016" name="Front. Microbiol.">
        <title>Genome and transcriptome sequences reveal the specific parasitism of the nematophagous Purpureocillium lilacinum 36-1.</title>
        <authorList>
            <person name="Xie J."/>
            <person name="Li S."/>
            <person name="Mo C."/>
            <person name="Xiao X."/>
            <person name="Peng D."/>
            <person name="Wang G."/>
            <person name="Xiao Y."/>
        </authorList>
    </citation>
    <scope>NUCLEOTIDE SEQUENCE [LARGE SCALE GENOMIC DNA]</scope>
    <source>
        <strain evidence="3 4">36-1</strain>
    </source>
</reference>
<feature type="compositionally biased region" description="Polar residues" evidence="1">
    <location>
        <begin position="996"/>
        <end position="1005"/>
    </location>
</feature>
<feature type="region of interest" description="Disordered" evidence="1">
    <location>
        <begin position="1073"/>
        <end position="1126"/>
    </location>
</feature>
<dbReference type="EMBL" id="LCWV01000023">
    <property type="protein sequence ID" value="PWI66688.1"/>
    <property type="molecule type" value="Genomic_DNA"/>
</dbReference>
<evidence type="ECO:0000313" key="3">
    <source>
        <dbReference type="EMBL" id="PWI66688.1"/>
    </source>
</evidence>
<accession>A0A2U3DWQ3</accession>
<feature type="domain" description="INO80 complex subunit B-like conserved region" evidence="2">
    <location>
        <begin position="663"/>
        <end position="743"/>
    </location>
</feature>
<feature type="compositionally biased region" description="Low complexity" evidence="1">
    <location>
        <begin position="1109"/>
        <end position="1126"/>
    </location>
</feature>
<feature type="region of interest" description="Disordered" evidence="1">
    <location>
        <begin position="1"/>
        <end position="33"/>
    </location>
</feature>
<feature type="compositionally biased region" description="Polar residues" evidence="1">
    <location>
        <begin position="396"/>
        <end position="407"/>
    </location>
</feature>
<dbReference type="PANTHER" id="PTHR21561">
    <property type="entry name" value="INO80 COMPLEX SUBUNIT B"/>
    <property type="match status" value="1"/>
</dbReference>
<proteinExistence type="predicted"/>
<feature type="compositionally biased region" description="Acidic residues" evidence="1">
    <location>
        <begin position="540"/>
        <end position="563"/>
    </location>
</feature>
<name>A0A2U3DWQ3_PURLI</name>
<feature type="compositionally biased region" description="Basic and acidic residues" evidence="1">
    <location>
        <begin position="1"/>
        <end position="10"/>
    </location>
</feature>
<feature type="compositionally biased region" description="Low complexity" evidence="1">
    <location>
        <begin position="310"/>
        <end position="324"/>
    </location>
</feature>
<dbReference type="Proteomes" id="UP000245956">
    <property type="component" value="Unassembled WGS sequence"/>
</dbReference>
<feature type="compositionally biased region" description="Low complexity" evidence="1">
    <location>
        <begin position="521"/>
        <end position="535"/>
    </location>
</feature>
<feature type="region of interest" description="Disordered" evidence="1">
    <location>
        <begin position="122"/>
        <end position="177"/>
    </location>
</feature>
<dbReference type="GO" id="GO:0031011">
    <property type="term" value="C:Ino80 complex"/>
    <property type="evidence" value="ECO:0007669"/>
    <property type="project" value="InterPro"/>
</dbReference>
<feature type="compositionally biased region" description="Acidic residues" evidence="1">
    <location>
        <begin position="450"/>
        <end position="508"/>
    </location>
</feature>
<evidence type="ECO:0000313" key="4">
    <source>
        <dbReference type="Proteomes" id="UP000245956"/>
    </source>
</evidence>
<dbReference type="SMART" id="SM01406">
    <property type="entry name" value="PAPA-1"/>
    <property type="match status" value="1"/>
</dbReference>
<dbReference type="AlphaFoldDB" id="A0A2U3DWQ3"/>
<gene>
    <name evidence="3" type="ORF">PCL_04826</name>
</gene>
<dbReference type="Pfam" id="PF04795">
    <property type="entry name" value="PAPA-1"/>
    <property type="match status" value="1"/>
</dbReference>
<organism evidence="3 4">
    <name type="scientific">Purpureocillium lilacinum</name>
    <name type="common">Paecilomyces lilacinus</name>
    <dbReference type="NCBI Taxonomy" id="33203"/>
    <lineage>
        <taxon>Eukaryota</taxon>
        <taxon>Fungi</taxon>
        <taxon>Dikarya</taxon>
        <taxon>Ascomycota</taxon>
        <taxon>Pezizomycotina</taxon>
        <taxon>Sordariomycetes</taxon>
        <taxon>Hypocreomycetidae</taxon>
        <taxon>Hypocreales</taxon>
        <taxon>Ophiocordycipitaceae</taxon>
        <taxon>Purpureocillium</taxon>
    </lineage>
</organism>
<feature type="region of interest" description="Disordered" evidence="1">
    <location>
        <begin position="286"/>
        <end position="355"/>
    </location>
</feature>
<feature type="compositionally biased region" description="Basic residues" evidence="1">
    <location>
        <begin position="11"/>
        <end position="27"/>
    </location>
</feature>
<feature type="compositionally biased region" description="Low complexity" evidence="1">
    <location>
        <begin position="408"/>
        <end position="421"/>
    </location>
</feature>
<dbReference type="InterPro" id="IPR006880">
    <property type="entry name" value="INO80B_C"/>
</dbReference>
<feature type="region of interest" description="Disordered" evidence="1">
    <location>
        <begin position="667"/>
        <end position="691"/>
    </location>
</feature>
<feature type="compositionally biased region" description="Low complexity" evidence="1">
    <location>
        <begin position="373"/>
        <end position="390"/>
    </location>
</feature>
<feature type="compositionally biased region" description="Acidic residues" evidence="1">
    <location>
        <begin position="574"/>
        <end position="605"/>
    </location>
</feature>
<protein>
    <recommendedName>
        <fullName evidence="2">INO80 complex subunit B-like conserved region domain-containing protein</fullName>
    </recommendedName>
</protein>
<evidence type="ECO:0000256" key="1">
    <source>
        <dbReference type="SAM" id="MobiDB-lite"/>
    </source>
</evidence>
<dbReference type="GO" id="GO:0006338">
    <property type="term" value="P:chromatin remodeling"/>
    <property type="evidence" value="ECO:0007669"/>
    <property type="project" value="InterPro"/>
</dbReference>
<comment type="caution">
    <text evidence="3">The sequence shown here is derived from an EMBL/GenBank/DDBJ whole genome shotgun (WGS) entry which is preliminary data.</text>
</comment>
<evidence type="ECO:0000259" key="2">
    <source>
        <dbReference type="SMART" id="SM01406"/>
    </source>
</evidence>
<feature type="compositionally biased region" description="Basic and acidic residues" evidence="1">
    <location>
        <begin position="667"/>
        <end position="690"/>
    </location>
</feature>
<feature type="region of interest" description="Disordered" evidence="1">
    <location>
        <begin position="996"/>
        <end position="1032"/>
    </location>
</feature>